<gene>
    <name evidence="1" type="ORF">PG996_010538</name>
</gene>
<evidence type="ECO:0000313" key="1">
    <source>
        <dbReference type="EMBL" id="KAK8060608.1"/>
    </source>
</evidence>
<evidence type="ECO:0000313" key="2">
    <source>
        <dbReference type="Proteomes" id="UP001446871"/>
    </source>
</evidence>
<proteinExistence type="predicted"/>
<protein>
    <submittedName>
        <fullName evidence="1">Uncharacterized protein</fullName>
    </submittedName>
</protein>
<dbReference type="Proteomes" id="UP001446871">
    <property type="component" value="Unassembled WGS sequence"/>
</dbReference>
<accession>A0ABR1UNW7</accession>
<dbReference type="EMBL" id="JAQQWM010000006">
    <property type="protein sequence ID" value="KAK8060608.1"/>
    <property type="molecule type" value="Genomic_DNA"/>
</dbReference>
<sequence>MTRCKAVVDTYRCPDSTDPCSSYSWCAKHKLQHDVSHDFYKYVERKWDRIQGDALWNPKDIQSKKDGLRYLTIVLVARKAHTDWFYKGKPCVGHKKRELRLRDKLISVQRETFAMEHAIVPTMILPMIREVIRSRVSTISAAITPGETAQEADETPEENGMEEFIEKLFENLDPIDLLDINNASIFTITTTNFSFNPLVEPPVDWDCVPASFYHDA</sequence>
<keyword evidence="2" id="KW-1185">Reference proteome</keyword>
<organism evidence="1 2">
    <name type="scientific">Apiospora saccharicola</name>
    <dbReference type="NCBI Taxonomy" id="335842"/>
    <lineage>
        <taxon>Eukaryota</taxon>
        <taxon>Fungi</taxon>
        <taxon>Dikarya</taxon>
        <taxon>Ascomycota</taxon>
        <taxon>Pezizomycotina</taxon>
        <taxon>Sordariomycetes</taxon>
        <taxon>Xylariomycetidae</taxon>
        <taxon>Amphisphaeriales</taxon>
        <taxon>Apiosporaceae</taxon>
        <taxon>Apiospora</taxon>
    </lineage>
</organism>
<comment type="caution">
    <text evidence="1">The sequence shown here is derived from an EMBL/GenBank/DDBJ whole genome shotgun (WGS) entry which is preliminary data.</text>
</comment>
<name>A0ABR1UNW7_9PEZI</name>
<reference evidence="1 2" key="1">
    <citation type="submission" date="2023-01" db="EMBL/GenBank/DDBJ databases">
        <title>Analysis of 21 Apiospora genomes using comparative genomics revels a genus with tremendous synthesis potential of carbohydrate active enzymes and secondary metabolites.</title>
        <authorList>
            <person name="Sorensen T."/>
        </authorList>
    </citation>
    <scope>NUCLEOTIDE SEQUENCE [LARGE SCALE GENOMIC DNA]</scope>
    <source>
        <strain evidence="1 2">CBS 83171</strain>
    </source>
</reference>